<gene>
    <name evidence="1" type="ORF">BDN72DRAFT_792102</name>
</gene>
<accession>A0ACD3B417</accession>
<dbReference type="EMBL" id="ML208283">
    <property type="protein sequence ID" value="TFK72632.1"/>
    <property type="molecule type" value="Genomic_DNA"/>
</dbReference>
<evidence type="ECO:0000313" key="2">
    <source>
        <dbReference type="Proteomes" id="UP000308600"/>
    </source>
</evidence>
<sequence>MSTQPKLFQPITVGDITLQHRIALAPVTRTRNDKDTQAPLVHLVRPYYEQRASTPGTLLITEATAIARQASGFPNAAGIYSQDQIDAWKQVVDGIHAQGSFIFLQLWALGRAANVVALRELGDYPIVGASSIPISTETVVPHALTKTEIQEYIQLYVQAAKNAVFGAGFDGVEIHGAHGFLVDQFLQDITNDRTDEYGGSIENRSRFALEVVDAVAEAVGPRRTGIRFSPWAQVHEMGMKDPVPQFSHVVTEIKRRQPDFAYIHVVEPRVNGMEDVETVLATKSNDFIRDIWSPKPLISAGGYVRESALKRAEGDIIASGRWFISNPDLPVKSQRDIPWTKYDRKTFYVSGRVTEGWDKGYLDYPFAKLSCRVYRTFLGCIIDVVL</sequence>
<protein>
    <submittedName>
        <fullName evidence="1">FMN-linked oxidoreductase</fullName>
    </submittedName>
</protein>
<reference evidence="1 2" key="1">
    <citation type="journal article" date="2019" name="Nat. Ecol. Evol.">
        <title>Megaphylogeny resolves global patterns of mushroom evolution.</title>
        <authorList>
            <person name="Varga T."/>
            <person name="Krizsan K."/>
            <person name="Foldi C."/>
            <person name="Dima B."/>
            <person name="Sanchez-Garcia M."/>
            <person name="Sanchez-Ramirez S."/>
            <person name="Szollosi G.J."/>
            <person name="Szarkandi J.G."/>
            <person name="Papp V."/>
            <person name="Albert L."/>
            <person name="Andreopoulos W."/>
            <person name="Angelini C."/>
            <person name="Antonin V."/>
            <person name="Barry K.W."/>
            <person name="Bougher N.L."/>
            <person name="Buchanan P."/>
            <person name="Buyck B."/>
            <person name="Bense V."/>
            <person name="Catcheside P."/>
            <person name="Chovatia M."/>
            <person name="Cooper J."/>
            <person name="Damon W."/>
            <person name="Desjardin D."/>
            <person name="Finy P."/>
            <person name="Geml J."/>
            <person name="Haridas S."/>
            <person name="Hughes K."/>
            <person name="Justo A."/>
            <person name="Karasinski D."/>
            <person name="Kautmanova I."/>
            <person name="Kiss B."/>
            <person name="Kocsube S."/>
            <person name="Kotiranta H."/>
            <person name="LaButti K.M."/>
            <person name="Lechner B.E."/>
            <person name="Liimatainen K."/>
            <person name="Lipzen A."/>
            <person name="Lukacs Z."/>
            <person name="Mihaltcheva S."/>
            <person name="Morgado L.N."/>
            <person name="Niskanen T."/>
            <person name="Noordeloos M.E."/>
            <person name="Ohm R.A."/>
            <person name="Ortiz-Santana B."/>
            <person name="Ovrebo C."/>
            <person name="Racz N."/>
            <person name="Riley R."/>
            <person name="Savchenko A."/>
            <person name="Shiryaev A."/>
            <person name="Soop K."/>
            <person name="Spirin V."/>
            <person name="Szebenyi C."/>
            <person name="Tomsovsky M."/>
            <person name="Tulloss R.E."/>
            <person name="Uehling J."/>
            <person name="Grigoriev I.V."/>
            <person name="Vagvolgyi C."/>
            <person name="Papp T."/>
            <person name="Martin F.M."/>
            <person name="Miettinen O."/>
            <person name="Hibbett D.S."/>
            <person name="Nagy L.G."/>
        </authorList>
    </citation>
    <scope>NUCLEOTIDE SEQUENCE [LARGE SCALE GENOMIC DNA]</scope>
    <source>
        <strain evidence="1 2">NL-1719</strain>
    </source>
</reference>
<dbReference type="Proteomes" id="UP000308600">
    <property type="component" value="Unassembled WGS sequence"/>
</dbReference>
<keyword evidence="2" id="KW-1185">Reference proteome</keyword>
<organism evidence="1 2">
    <name type="scientific">Pluteus cervinus</name>
    <dbReference type="NCBI Taxonomy" id="181527"/>
    <lineage>
        <taxon>Eukaryota</taxon>
        <taxon>Fungi</taxon>
        <taxon>Dikarya</taxon>
        <taxon>Basidiomycota</taxon>
        <taxon>Agaricomycotina</taxon>
        <taxon>Agaricomycetes</taxon>
        <taxon>Agaricomycetidae</taxon>
        <taxon>Agaricales</taxon>
        <taxon>Pluteineae</taxon>
        <taxon>Pluteaceae</taxon>
        <taxon>Pluteus</taxon>
    </lineage>
</organism>
<name>A0ACD3B417_9AGAR</name>
<proteinExistence type="predicted"/>
<evidence type="ECO:0000313" key="1">
    <source>
        <dbReference type="EMBL" id="TFK72632.1"/>
    </source>
</evidence>